<feature type="region of interest" description="Disordered" evidence="1">
    <location>
        <begin position="180"/>
        <end position="245"/>
    </location>
</feature>
<protein>
    <recommendedName>
        <fullName evidence="2">Guanylate cyclase domain-containing protein</fullName>
    </recommendedName>
</protein>
<name>A0AAD8Y5L9_9STRA</name>
<dbReference type="EMBL" id="JATAAI010000017">
    <property type="protein sequence ID" value="KAK1739623.1"/>
    <property type="molecule type" value="Genomic_DNA"/>
</dbReference>
<feature type="compositionally biased region" description="Low complexity" evidence="1">
    <location>
        <begin position="617"/>
        <end position="633"/>
    </location>
</feature>
<dbReference type="Gene3D" id="3.30.70.1230">
    <property type="entry name" value="Nucleotide cyclase"/>
    <property type="match status" value="1"/>
</dbReference>
<evidence type="ECO:0000259" key="2">
    <source>
        <dbReference type="PROSITE" id="PS50125"/>
    </source>
</evidence>
<evidence type="ECO:0000313" key="3">
    <source>
        <dbReference type="EMBL" id="KAK1739623.1"/>
    </source>
</evidence>
<evidence type="ECO:0000256" key="1">
    <source>
        <dbReference type="SAM" id="MobiDB-lite"/>
    </source>
</evidence>
<organism evidence="3 4">
    <name type="scientific">Skeletonema marinoi</name>
    <dbReference type="NCBI Taxonomy" id="267567"/>
    <lineage>
        <taxon>Eukaryota</taxon>
        <taxon>Sar</taxon>
        <taxon>Stramenopiles</taxon>
        <taxon>Ochrophyta</taxon>
        <taxon>Bacillariophyta</taxon>
        <taxon>Coscinodiscophyceae</taxon>
        <taxon>Thalassiosirophycidae</taxon>
        <taxon>Thalassiosirales</taxon>
        <taxon>Skeletonemataceae</taxon>
        <taxon>Skeletonema</taxon>
        <taxon>Skeletonema marinoi-dohrnii complex</taxon>
    </lineage>
</organism>
<sequence>MNNLERSSKYTNRNPNIINGHQFRFMMNESSSGLSATASASMDSNSRDAMNGTGTVTEVPTATEMNSENSRKKAETRLSSVADAEEDSSNDYRRSSTRRSSASWPEHTPDPLCPMARYSAAYSVEEFDHLSASERELGVPLEDEIMSAARVSDDGVGEGERALQQHQALQSLLYDSPRTSYVPASKSTHKTQRHDGVTAIGNSSINAPTKQQSPLEKGEAEPLKRSPQSPATMPSSVSSTRLQYRNGRRRSSFNLGDLDATILFVDLEGYSKTTNLTQRHITRAFMNTLSNLLTFCYGALPSRMNVSDYVILPTGDGAAVVVIRPPSRRVLPDTDDNGGGDDSAASEVNIVADRLSRVSMGSSGSGRLFGLHCSSCSRISLQTTEETALWIGSSLLVWSESIQIGMRVGLNSGELSIVEDPYGDPNVCGDAINMAARIMDTALPGQILASAGSVVKKLARMQLACDNHECSCSKCPNMKYEFANQPSEVVVKHGVTTNVQSITVELYPLPKEPGAVGGDDPSGDKLATDETDGVDNDYRDRSSSIGEQIPAHPLAEIKANKKKQSFASLSSLQPSTSFTGSFKRQHPRSKSSVFANNAFMLKRSSASTQNTTEVGPAAAAAATSSSSNATWSSDVLSNHSHNITSTAAERRSTLTSVESTQVVTSPQLPFLIGNHKTPVTKWYMKVKPTEMKADSGRIKPKVLPQELIRRHHQIAFIGIMHDNLSKAFVNILAENPQHRWDQVFVLFPSDSCLRNTLVQNYQKQPVEKLIENKNACRASLHELLSPVVRDLRFLTYDQLMHCGSYWDWRDPGGFIHVSPLTWGANPKTCPAMNYYWNSKVPSPEYRVYRDGLGYLLKVATPF</sequence>
<feature type="region of interest" description="Disordered" evidence="1">
    <location>
        <begin position="511"/>
        <end position="536"/>
    </location>
</feature>
<feature type="domain" description="Guanylate cyclase" evidence="2">
    <location>
        <begin position="261"/>
        <end position="439"/>
    </location>
</feature>
<dbReference type="InterPro" id="IPR029787">
    <property type="entry name" value="Nucleotide_cyclase"/>
</dbReference>
<proteinExistence type="predicted"/>
<dbReference type="GO" id="GO:0035556">
    <property type="term" value="P:intracellular signal transduction"/>
    <property type="evidence" value="ECO:0007669"/>
    <property type="project" value="InterPro"/>
</dbReference>
<dbReference type="Proteomes" id="UP001224775">
    <property type="component" value="Unassembled WGS sequence"/>
</dbReference>
<feature type="region of interest" description="Disordered" evidence="1">
    <location>
        <begin position="606"/>
        <end position="633"/>
    </location>
</feature>
<comment type="caution">
    <text evidence="3">The sequence shown here is derived from an EMBL/GenBank/DDBJ whole genome shotgun (WGS) entry which is preliminary data.</text>
</comment>
<gene>
    <name evidence="3" type="ORF">QTG54_009382</name>
</gene>
<dbReference type="PROSITE" id="PS50125">
    <property type="entry name" value="GUANYLATE_CYCLASE_2"/>
    <property type="match status" value="1"/>
</dbReference>
<dbReference type="InterPro" id="IPR001054">
    <property type="entry name" value="A/G_cyclase"/>
</dbReference>
<keyword evidence="4" id="KW-1185">Reference proteome</keyword>
<dbReference type="SUPFAM" id="SSF55073">
    <property type="entry name" value="Nucleotide cyclase"/>
    <property type="match status" value="2"/>
</dbReference>
<dbReference type="GO" id="GO:0009190">
    <property type="term" value="P:cyclic nucleotide biosynthetic process"/>
    <property type="evidence" value="ECO:0007669"/>
    <property type="project" value="InterPro"/>
</dbReference>
<feature type="region of interest" description="Disordered" evidence="1">
    <location>
        <begin position="35"/>
        <end position="110"/>
    </location>
</feature>
<reference evidence="3" key="1">
    <citation type="submission" date="2023-06" db="EMBL/GenBank/DDBJ databases">
        <title>Survivors Of The Sea: Transcriptome response of Skeletonema marinoi to long-term dormancy.</title>
        <authorList>
            <person name="Pinder M.I.M."/>
            <person name="Kourtchenko O."/>
            <person name="Robertson E.K."/>
            <person name="Larsson T."/>
            <person name="Maumus F."/>
            <person name="Osuna-Cruz C.M."/>
            <person name="Vancaester E."/>
            <person name="Stenow R."/>
            <person name="Vandepoele K."/>
            <person name="Ploug H."/>
            <person name="Bruchert V."/>
            <person name="Godhe A."/>
            <person name="Topel M."/>
        </authorList>
    </citation>
    <scope>NUCLEOTIDE SEQUENCE</scope>
    <source>
        <strain evidence="3">R05AC</strain>
    </source>
</reference>
<feature type="compositionally biased region" description="Polar residues" evidence="1">
    <location>
        <begin position="42"/>
        <end position="68"/>
    </location>
</feature>
<evidence type="ECO:0000313" key="4">
    <source>
        <dbReference type="Proteomes" id="UP001224775"/>
    </source>
</evidence>
<dbReference type="AlphaFoldDB" id="A0AAD8Y5L9"/>
<feature type="compositionally biased region" description="Polar residues" evidence="1">
    <location>
        <begin position="226"/>
        <end position="243"/>
    </location>
</feature>
<accession>A0AAD8Y5L9</accession>
<feature type="compositionally biased region" description="Polar residues" evidence="1">
    <location>
        <begin position="200"/>
        <end position="214"/>
    </location>
</feature>